<dbReference type="PANTHER" id="PTHR33392:SF6">
    <property type="entry name" value="POLYISOPRENYL-TEICHOIC ACID--PEPTIDOGLYCAN TEICHOIC ACID TRANSFERASE TAGU"/>
    <property type="match status" value="1"/>
</dbReference>
<dbReference type="Gene3D" id="3.30.70.2390">
    <property type="match status" value="1"/>
</dbReference>
<keyword evidence="2" id="KW-1133">Transmembrane helix</keyword>
<feature type="domain" description="LytR/CpsA/Psr regulator C-terminal" evidence="4">
    <location>
        <begin position="288"/>
        <end position="367"/>
    </location>
</feature>
<feature type="transmembrane region" description="Helical" evidence="2">
    <location>
        <begin position="7"/>
        <end position="24"/>
    </location>
</feature>
<keyword evidence="2" id="KW-0812">Transmembrane</keyword>
<feature type="domain" description="Cell envelope-related transcriptional attenuator" evidence="3">
    <location>
        <begin position="50"/>
        <end position="201"/>
    </location>
</feature>
<dbReference type="RefSeq" id="WP_051350633.1">
    <property type="nucleotide sequence ID" value="NZ_FQVG01000004.1"/>
</dbReference>
<organism evidence="5 6">
    <name type="scientific">Caloramator proteoclasticus DSM 10124</name>
    <dbReference type="NCBI Taxonomy" id="1121262"/>
    <lineage>
        <taxon>Bacteria</taxon>
        <taxon>Bacillati</taxon>
        <taxon>Bacillota</taxon>
        <taxon>Clostridia</taxon>
        <taxon>Eubacteriales</taxon>
        <taxon>Clostridiaceae</taxon>
        <taxon>Caloramator</taxon>
    </lineage>
</organism>
<dbReference type="Pfam" id="PF13399">
    <property type="entry name" value="LytR_C"/>
    <property type="match status" value="1"/>
</dbReference>
<dbReference type="Gene3D" id="3.40.630.190">
    <property type="entry name" value="LCP protein"/>
    <property type="match status" value="1"/>
</dbReference>
<keyword evidence="2" id="KW-0472">Membrane</keyword>
<dbReference type="Proteomes" id="UP000184423">
    <property type="component" value="Unassembled WGS sequence"/>
</dbReference>
<dbReference type="AlphaFoldDB" id="A0A1M4TJI8"/>
<dbReference type="Pfam" id="PF03816">
    <property type="entry name" value="LytR_cpsA_psr"/>
    <property type="match status" value="1"/>
</dbReference>
<dbReference type="NCBIfam" id="TIGR00350">
    <property type="entry name" value="lytR_cpsA_psr"/>
    <property type="match status" value="1"/>
</dbReference>
<dbReference type="EMBL" id="FQVG01000004">
    <property type="protein sequence ID" value="SHE44555.1"/>
    <property type="molecule type" value="Genomic_DNA"/>
</dbReference>
<evidence type="ECO:0000256" key="1">
    <source>
        <dbReference type="ARBA" id="ARBA00006068"/>
    </source>
</evidence>
<dbReference type="InterPro" id="IPR004474">
    <property type="entry name" value="LytR_CpsA_psr"/>
</dbReference>
<accession>A0A1M4TJI8</accession>
<gene>
    <name evidence="5" type="ORF">SAMN02746091_00411</name>
</gene>
<reference evidence="6" key="1">
    <citation type="submission" date="2016-11" db="EMBL/GenBank/DDBJ databases">
        <authorList>
            <person name="Varghese N."/>
            <person name="Submissions S."/>
        </authorList>
    </citation>
    <scope>NUCLEOTIDE SEQUENCE [LARGE SCALE GENOMIC DNA]</scope>
    <source>
        <strain evidence="6">DSM 10124</strain>
    </source>
</reference>
<protein>
    <submittedName>
        <fullName evidence="5">Transcriptional attenuator, LytR family</fullName>
    </submittedName>
</protein>
<dbReference type="InterPro" id="IPR027381">
    <property type="entry name" value="LytR/CpsA/Psr_C"/>
</dbReference>
<dbReference type="PANTHER" id="PTHR33392">
    <property type="entry name" value="POLYISOPRENYL-TEICHOIC ACID--PEPTIDOGLYCAN TEICHOIC ACID TRANSFERASE TAGU"/>
    <property type="match status" value="1"/>
</dbReference>
<sequence>MKRLIKIITILLFIVLIPIFILSINKPKAANLLLVGVDAGDYEHKDAPKRSDTIMLIHLEPKDKKIFIYSIPRDTRVKVNGEFRKINSVHAIGGIDLLKYKLEDMLKININNYVKVDYKAFRELIDAIGGVDVIIPFDMNYDARDIKIHFKKGEKVHLDGQKAEQFVRWRKNNDGSGYALGDIGRISTQQEFLIKVAEKLKSPLTLVKFPKILGVVSKNVQTDLNGIDMIKYAISFIGISKDEIKTKVMSGEPKYINSVSYYIPSYKNDYEFLRYYRSRITGNKVDCSIQILNSTNKSGLAARYKELLKENKYEVSKIGNYNKKLDQTLIYCNDEEVGQEIKEIIGCGIIKKYDNQEEDVVVILGLDSVK</sequence>
<evidence type="ECO:0000313" key="6">
    <source>
        <dbReference type="Proteomes" id="UP000184423"/>
    </source>
</evidence>
<proteinExistence type="inferred from homology"/>
<evidence type="ECO:0000313" key="5">
    <source>
        <dbReference type="EMBL" id="SHE44555.1"/>
    </source>
</evidence>
<keyword evidence="6" id="KW-1185">Reference proteome</keyword>
<name>A0A1M4TJI8_9CLOT</name>
<dbReference type="InterPro" id="IPR050922">
    <property type="entry name" value="LytR/CpsA/Psr_CW_biosynth"/>
</dbReference>
<evidence type="ECO:0000259" key="4">
    <source>
        <dbReference type="Pfam" id="PF13399"/>
    </source>
</evidence>
<evidence type="ECO:0000259" key="3">
    <source>
        <dbReference type="Pfam" id="PF03816"/>
    </source>
</evidence>
<comment type="similarity">
    <text evidence="1">Belongs to the LytR/CpsA/Psr (LCP) family.</text>
</comment>
<evidence type="ECO:0000256" key="2">
    <source>
        <dbReference type="SAM" id="Phobius"/>
    </source>
</evidence>